<dbReference type="RefSeq" id="WP_380128926.1">
    <property type="nucleotide sequence ID" value="NZ_JBHSIU010000130.1"/>
</dbReference>
<feature type="transmembrane region" description="Helical" evidence="1">
    <location>
        <begin position="6"/>
        <end position="29"/>
    </location>
</feature>
<dbReference type="Proteomes" id="UP001595912">
    <property type="component" value="Unassembled WGS sequence"/>
</dbReference>
<organism evidence="2 3">
    <name type="scientific">Dactylosporangium cerinum</name>
    <dbReference type="NCBI Taxonomy" id="1434730"/>
    <lineage>
        <taxon>Bacteria</taxon>
        <taxon>Bacillati</taxon>
        <taxon>Actinomycetota</taxon>
        <taxon>Actinomycetes</taxon>
        <taxon>Micromonosporales</taxon>
        <taxon>Micromonosporaceae</taxon>
        <taxon>Dactylosporangium</taxon>
    </lineage>
</organism>
<dbReference type="EMBL" id="JBHSIU010000130">
    <property type="protein sequence ID" value="MFC5008269.1"/>
    <property type="molecule type" value="Genomic_DNA"/>
</dbReference>
<protein>
    <submittedName>
        <fullName evidence="2">Uncharacterized protein</fullName>
    </submittedName>
</protein>
<keyword evidence="3" id="KW-1185">Reference proteome</keyword>
<name>A0ABV9WIQ3_9ACTN</name>
<evidence type="ECO:0000256" key="1">
    <source>
        <dbReference type="SAM" id="Phobius"/>
    </source>
</evidence>
<sequence length="62" mass="6677">MDGADGIFSSILGQLVAVLGALSALIFFLRRIYVQGMKWPDTLLLLFAIAATAFLIFRSVSG</sequence>
<keyword evidence="1" id="KW-0812">Transmembrane</keyword>
<reference evidence="3" key="1">
    <citation type="journal article" date="2019" name="Int. J. Syst. Evol. Microbiol.">
        <title>The Global Catalogue of Microorganisms (GCM) 10K type strain sequencing project: providing services to taxonomists for standard genome sequencing and annotation.</title>
        <authorList>
            <consortium name="The Broad Institute Genomics Platform"/>
            <consortium name="The Broad Institute Genome Sequencing Center for Infectious Disease"/>
            <person name="Wu L."/>
            <person name="Ma J."/>
        </authorList>
    </citation>
    <scope>NUCLEOTIDE SEQUENCE [LARGE SCALE GENOMIC DNA]</scope>
    <source>
        <strain evidence="3">CGMCC 4.7152</strain>
    </source>
</reference>
<feature type="transmembrane region" description="Helical" evidence="1">
    <location>
        <begin position="41"/>
        <end position="60"/>
    </location>
</feature>
<comment type="caution">
    <text evidence="2">The sequence shown here is derived from an EMBL/GenBank/DDBJ whole genome shotgun (WGS) entry which is preliminary data.</text>
</comment>
<evidence type="ECO:0000313" key="3">
    <source>
        <dbReference type="Proteomes" id="UP001595912"/>
    </source>
</evidence>
<proteinExistence type="predicted"/>
<accession>A0ABV9WIQ3</accession>
<keyword evidence="1" id="KW-0472">Membrane</keyword>
<evidence type="ECO:0000313" key="2">
    <source>
        <dbReference type="EMBL" id="MFC5008269.1"/>
    </source>
</evidence>
<gene>
    <name evidence="2" type="ORF">ACFPIJ_61960</name>
</gene>
<keyword evidence="1" id="KW-1133">Transmembrane helix</keyword>